<dbReference type="Proteomes" id="UP000663760">
    <property type="component" value="Chromosome 2"/>
</dbReference>
<feature type="compositionally biased region" description="Low complexity" evidence="1">
    <location>
        <begin position="88"/>
        <end position="99"/>
    </location>
</feature>
<dbReference type="PANTHER" id="PTHR35756:SF1">
    <property type="entry name" value="OS05G0337400 PROTEIN"/>
    <property type="match status" value="1"/>
</dbReference>
<name>A0A7I8K1I3_SPIIN</name>
<evidence type="ECO:0000313" key="2">
    <source>
        <dbReference type="EMBL" id="CAA7390630.1"/>
    </source>
</evidence>
<dbReference type="AlphaFoldDB" id="A0A7I8K1I3"/>
<dbReference type="GO" id="GO:0009507">
    <property type="term" value="C:chloroplast"/>
    <property type="evidence" value="ECO:0007669"/>
    <property type="project" value="TreeGrafter"/>
</dbReference>
<protein>
    <submittedName>
        <fullName evidence="2">Uncharacterized protein</fullName>
    </submittedName>
</protein>
<dbReference type="OrthoDB" id="1935207at2759"/>
<feature type="compositionally biased region" description="Acidic residues" evidence="1">
    <location>
        <begin position="76"/>
        <end position="85"/>
    </location>
</feature>
<feature type="region of interest" description="Disordered" evidence="1">
    <location>
        <begin position="76"/>
        <end position="99"/>
    </location>
</feature>
<keyword evidence="3" id="KW-1185">Reference proteome</keyword>
<organism evidence="2 3">
    <name type="scientific">Spirodela intermedia</name>
    <name type="common">Intermediate duckweed</name>
    <dbReference type="NCBI Taxonomy" id="51605"/>
    <lineage>
        <taxon>Eukaryota</taxon>
        <taxon>Viridiplantae</taxon>
        <taxon>Streptophyta</taxon>
        <taxon>Embryophyta</taxon>
        <taxon>Tracheophyta</taxon>
        <taxon>Spermatophyta</taxon>
        <taxon>Magnoliopsida</taxon>
        <taxon>Liliopsida</taxon>
        <taxon>Araceae</taxon>
        <taxon>Lemnoideae</taxon>
        <taxon>Spirodela</taxon>
    </lineage>
</organism>
<gene>
    <name evidence="2" type="ORF">SI8410_02002092</name>
</gene>
<evidence type="ECO:0000313" key="3">
    <source>
        <dbReference type="Proteomes" id="UP000663760"/>
    </source>
</evidence>
<dbReference type="PANTHER" id="PTHR35756">
    <property type="entry name" value="OS05G0337400 PROTEIN"/>
    <property type="match status" value="1"/>
</dbReference>
<sequence length="190" mass="20077">MASSISALHSPLSCRLCRRSSPTGFFSRSRPACALPSSPLLSSRTPASLFGSHGRNPPVERRAMRIRAVAEEETLVSESGGDEVLPEAAPQADQPVSVPVSPSDVLTMFFKAEGTMDEAAIANVTKGLEGLEGISDLKVRVLEGIASVELAKQTTVQATGVASNLLEIVQGSGFKLQTLHLSFEDEEDAI</sequence>
<accession>A0A7I8K1I3</accession>
<evidence type="ECO:0000256" key="1">
    <source>
        <dbReference type="SAM" id="MobiDB-lite"/>
    </source>
</evidence>
<proteinExistence type="predicted"/>
<reference evidence="2" key="1">
    <citation type="submission" date="2020-02" db="EMBL/GenBank/DDBJ databases">
        <authorList>
            <person name="Scholz U."/>
            <person name="Mascher M."/>
            <person name="Fiebig A."/>
        </authorList>
    </citation>
    <scope>NUCLEOTIDE SEQUENCE</scope>
</reference>
<dbReference type="EMBL" id="LR746265">
    <property type="protein sequence ID" value="CAA7390630.1"/>
    <property type="molecule type" value="Genomic_DNA"/>
</dbReference>